<evidence type="ECO:0000256" key="4">
    <source>
        <dbReference type="ARBA" id="ARBA00011245"/>
    </source>
</evidence>
<dbReference type="GO" id="GO:0005829">
    <property type="term" value="C:cytosol"/>
    <property type="evidence" value="ECO:0007669"/>
    <property type="project" value="TreeGrafter"/>
</dbReference>
<feature type="binding site" evidence="13">
    <location>
        <position position="38"/>
    </location>
    <ligand>
        <name>substrate</name>
    </ligand>
</feature>
<dbReference type="RefSeq" id="WP_013873104.1">
    <property type="nucleotide sequence ID" value="NC_015656.1"/>
</dbReference>
<dbReference type="PROSITE" id="PS00111">
    <property type="entry name" value="PGLYCERATE_KINASE"/>
    <property type="match status" value="1"/>
</dbReference>
<comment type="pathway">
    <text evidence="2 13">Carbohydrate degradation; glycolysis; pyruvate from D-glyceraldehyde 3-phosphate: step 2/5.</text>
</comment>
<evidence type="ECO:0000256" key="2">
    <source>
        <dbReference type="ARBA" id="ARBA00004838"/>
    </source>
</evidence>
<feature type="binding site" evidence="14">
    <location>
        <position position="38"/>
    </location>
    <ligand>
        <name>(2R)-3-phosphoglycerate</name>
        <dbReference type="ChEBI" id="CHEBI:58272"/>
    </ligand>
</feature>
<feature type="binding site" evidence="13">
    <location>
        <position position="161"/>
    </location>
    <ligand>
        <name>substrate</name>
    </ligand>
</feature>
<dbReference type="STRING" id="656024.FsymDg_1698"/>
<dbReference type="GO" id="GO:0006096">
    <property type="term" value="P:glycolytic process"/>
    <property type="evidence" value="ECO:0007669"/>
    <property type="project" value="UniProtKB-UniRule"/>
</dbReference>
<comment type="catalytic activity">
    <reaction evidence="1 13 16">
        <text>(2R)-3-phosphoglycerate + ATP = (2R)-3-phospho-glyceroyl phosphate + ADP</text>
        <dbReference type="Rhea" id="RHEA:14801"/>
        <dbReference type="ChEBI" id="CHEBI:30616"/>
        <dbReference type="ChEBI" id="CHEBI:57604"/>
        <dbReference type="ChEBI" id="CHEBI:58272"/>
        <dbReference type="ChEBI" id="CHEBI:456216"/>
        <dbReference type="EC" id="2.7.2.3"/>
    </reaction>
</comment>
<feature type="binding site" evidence="13 15">
    <location>
        <position position="211"/>
    </location>
    <ligand>
        <name>ATP</name>
        <dbReference type="ChEBI" id="CHEBI:30616"/>
    </ligand>
</feature>
<keyword evidence="10 13" id="KW-0418">Kinase</keyword>
<name>F8B5H8_9ACTN</name>
<feature type="binding site" evidence="14">
    <location>
        <position position="161"/>
    </location>
    <ligand>
        <name>(2R)-3-phosphoglycerate</name>
        <dbReference type="ChEBI" id="CHEBI:58272"/>
    </ligand>
</feature>
<organism evidence="18 19">
    <name type="scientific">Candidatus Protofrankia datiscae</name>
    <dbReference type="NCBI Taxonomy" id="2716812"/>
    <lineage>
        <taxon>Bacteria</taxon>
        <taxon>Bacillati</taxon>
        <taxon>Actinomycetota</taxon>
        <taxon>Actinomycetes</taxon>
        <taxon>Frankiales</taxon>
        <taxon>Frankiaceae</taxon>
        <taxon>Protofrankia</taxon>
    </lineage>
</organism>
<dbReference type="Proteomes" id="UP000001549">
    <property type="component" value="Chromosome"/>
</dbReference>
<evidence type="ECO:0000256" key="12">
    <source>
        <dbReference type="ARBA" id="ARBA00023152"/>
    </source>
</evidence>
<comment type="similarity">
    <text evidence="3 13 16">Belongs to the phosphoglycerate kinase family.</text>
</comment>
<keyword evidence="11 13" id="KW-0067">ATP-binding</keyword>
<evidence type="ECO:0000256" key="7">
    <source>
        <dbReference type="ARBA" id="ARBA00022490"/>
    </source>
</evidence>
<dbReference type="HAMAP" id="MF_00145">
    <property type="entry name" value="Phosphoglyc_kinase"/>
    <property type="match status" value="1"/>
</dbReference>
<feature type="compositionally biased region" description="Basic and acidic residues" evidence="17">
    <location>
        <begin position="401"/>
        <end position="414"/>
    </location>
</feature>
<dbReference type="PRINTS" id="PR00477">
    <property type="entry name" value="PHGLYCKINASE"/>
</dbReference>
<evidence type="ECO:0000256" key="5">
    <source>
        <dbReference type="ARBA" id="ARBA00013061"/>
    </source>
</evidence>
<dbReference type="AlphaFoldDB" id="F8B5H8"/>
<dbReference type="FunFam" id="3.40.50.1260:FF:000006">
    <property type="entry name" value="Phosphoglycerate kinase"/>
    <property type="match status" value="1"/>
</dbReference>
<dbReference type="KEGG" id="fsy:FsymDg_1698"/>
<feature type="binding site" evidence="13 14">
    <location>
        <begin position="19"/>
        <end position="21"/>
    </location>
    <ligand>
        <name>substrate</name>
    </ligand>
</feature>
<dbReference type="InterPro" id="IPR001576">
    <property type="entry name" value="Phosphoglycerate_kinase"/>
</dbReference>
<sequence>MTTIDDLQVGGRRVIVRSDLNVPLDRSGDTPRITDDGRVRASVPTIRALLDRGARVVVSSHLGRPRGTPDPAYSLAPVAGRLAQLLGQPVAFTGDGTGDIAGTHAQKIVAGLGDGEIALLDNLRFHPGETSKDAAVRAAFADQLAGLADYYVGDAFGAVHRAHASVVDLPERLPHVAGQLVLRELEVLRTLASGPARPYVVVLGGSKVSDKLGVIRALLPKVDALLIGGGMCFTFLAAKGHGVGGSLLEAELIDTTKELLAEGGDRIVLPTDVVVADEISVDAPTAVVAAGAIPAGRKGLDIGPASVALFADRLRTARTVFWNGPMGVFELPPFAAGTRGVAETIAGLDGLTVVGGGDSAAAVRTLGIGEEAFTHISTGGGASLEYLEGKTLPGLAALDDRRPRDDVSFTRPEARLPGSEV</sequence>
<evidence type="ECO:0000256" key="13">
    <source>
        <dbReference type="HAMAP-Rule" id="MF_00145"/>
    </source>
</evidence>
<dbReference type="InterPro" id="IPR015911">
    <property type="entry name" value="Phosphoglycerate_kinase_CS"/>
</dbReference>
<dbReference type="GO" id="GO:0005524">
    <property type="term" value="F:ATP binding"/>
    <property type="evidence" value="ECO:0007669"/>
    <property type="project" value="UniProtKB-KW"/>
</dbReference>
<dbReference type="Pfam" id="PF00162">
    <property type="entry name" value="PGK"/>
    <property type="match status" value="1"/>
</dbReference>
<feature type="binding site" evidence="13 15">
    <location>
        <position position="330"/>
    </location>
    <ligand>
        <name>ATP</name>
        <dbReference type="ChEBI" id="CHEBI:30616"/>
    </ligand>
</feature>
<dbReference type="PIRSF" id="PIRSF000724">
    <property type="entry name" value="Pgk"/>
    <property type="match status" value="1"/>
</dbReference>
<evidence type="ECO:0000256" key="10">
    <source>
        <dbReference type="ARBA" id="ARBA00022777"/>
    </source>
</evidence>
<protein>
    <recommendedName>
        <fullName evidence="6 13">Phosphoglycerate kinase</fullName>
        <ecNumber evidence="5 13">2.7.2.3</ecNumber>
    </recommendedName>
</protein>
<feature type="binding site" evidence="13">
    <location>
        <position position="124"/>
    </location>
    <ligand>
        <name>substrate</name>
    </ligand>
</feature>
<accession>F8B5H8</accession>
<dbReference type="GO" id="GO:0004618">
    <property type="term" value="F:phosphoglycerate kinase activity"/>
    <property type="evidence" value="ECO:0007669"/>
    <property type="project" value="UniProtKB-UniRule"/>
</dbReference>
<keyword evidence="19" id="KW-1185">Reference proteome</keyword>
<dbReference type="UniPathway" id="UPA00109">
    <property type="reaction ID" value="UER00185"/>
</dbReference>
<feature type="binding site" evidence="14">
    <location>
        <position position="124"/>
    </location>
    <ligand>
        <name>(2R)-3-phosphoglycerate</name>
        <dbReference type="ChEBI" id="CHEBI:58272"/>
    </ligand>
</feature>
<dbReference type="SUPFAM" id="SSF53748">
    <property type="entry name" value="Phosphoglycerate kinase"/>
    <property type="match status" value="1"/>
</dbReference>
<evidence type="ECO:0000313" key="18">
    <source>
        <dbReference type="EMBL" id="AEH09148.1"/>
    </source>
</evidence>
<dbReference type="InterPro" id="IPR015824">
    <property type="entry name" value="Phosphoglycerate_kinase_N"/>
</dbReference>
<dbReference type="PANTHER" id="PTHR11406:SF23">
    <property type="entry name" value="PHOSPHOGLYCERATE KINASE 1, CHLOROPLASTIC-RELATED"/>
    <property type="match status" value="1"/>
</dbReference>
<dbReference type="EMBL" id="CP002801">
    <property type="protein sequence ID" value="AEH09148.1"/>
    <property type="molecule type" value="Genomic_DNA"/>
</dbReference>
<feature type="binding site" evidence="13">
    <location>
        <position position="299"/>
    </location>
    <ligand>
        <name>ATP</name>
        <dbReference type="ChEBI" id="CHEBI:30616"/>
    </ligand>
</feature>
<feature type="binding site" evidence="13 15">
    <location>
        <begin position="356"/>
        <end position="359"/>
    </location>
    <ligand>
        <name>ATP</name>
        <dbReference type="ChEBI" id="CHEBI:30616"/>
    </ligand>
</feature>
<dbReference type="FunFam" id="3.40.50.1260:FF:000031">
    <property type="entry name" value="Phosphoglycerate kinase 1"/>
    <property type="match status" value="1"/>
</dbReference>
<dbReference type="GO" id="GO:0006094">
    <property type="term" value="P:gluconeogenesis"/>
    <property type="evidence" value="ECO:0007669"/>
    <property type="project" value="TreeGrafter"/>
</dbReference>
<evidence type="ECO:0000256" key="17">
    <source>
        <dbReference type="SAM" id="MobiDB-lite"/>
    </source>
</evidence>
<keyword evidence="9 13" id="KW-0547">Nucleotide-binding</keyword>
<evidence type="ECO:0000256" key="6">
    <source>
        <dbReference type="ARBA" id="ARBA00016471"/>
    </source>
</evidence>
<proteinExistence type="inferred from homology"/>
<evidence type="ECO:0000256" key="9">
    <source>
        <dbReference type="ARBA" id="ARBA00022741"/>
    </source>
</evidence>
<keyword evidence="7 13" id="KW-0963">Cytoplasm</keyword>
<dbReference type="HOGENOM" id="CLU_025427_0_2_11"/>
<evidence type="ECO:0000256" key="1">
    <source>
        <dbReference type="ARBA" id="ARBA00000642"/>
    </source>
</evidence>
<evidence type="ECO:0000256" key="8">
    <source>
        <dbReference type="ARBA" id="ARBA00022679"/>
    </source>
</evidence>
<comment type="subunit">
    <text evidence="4 13">Monomer.</text>
</comment>
<dbReference type="InterPro" id="IPR036043">
    <property type="entry name" value="Phosphoglycerate_kinase_sf"/>
</dbReference>
<dbReference type="PANTHER" id="PTHR11406">
    <property type="entry name" value="PHOSPHOGLYCERATE KINASE"/>
    <property type="match status" value="1"/>
</dbReference>
<dbReference type="EC" id="2.7.2.3" evidence="5 13"/>
<evidence type="ECO:0000256" key="14">
    <source>
        <dbReference type="PIRSR" id="PIRSR000724-1"/>
    </source>
</evidence>
<evidence type="ECO:0000256" key="16">
    <source>
        <dbReference type="RuleBase" id="RU000532"/>
    </source>
</evidence>
<comment type="subcellular location">
    <subcellularLocation>
        <location evidence="13">Cytoplasm</location>
    </subcellularLocation>
</comment>
<keyword evidence="8 13" id="KW-0808">Transferase</keyword>
<evidence type="ECO:0000256" key="3">
    <source>
        <dbReference type="ARBA" id="ARBA00008982"/>
    </source>
</evidence>
<reference evidence="18 19" key="1">
    <citation type="submission" date="2011-05" db="EMBL/GenBank/DDBJ databases">
        <title>Complete sequence of chromosome of Frankia symbiont of Datisca glomerata.</title>
        <authorList>
            <consortium name="US DOE Joint Genome Institute"/>
            <person name="Lucas S."/>
            <person name="Han J."/>
            <person name="Lapidus A."/>
            <person name="Cheng J.-F."/>
            <person name="Goodwin L."/>
            <person name="Pitluck S."/>
            <person name="Peters L."/>
            <person name="Mikhailova N."/>
            <person name="Chertkov O."/>
            <person name="Teshima H."/>
            <person name="Han C."/>
            <person name="Tapia R."/>
            <person name="Land M."/>
            <person name="Hauser L."/>
            <person name="Kyrpides N."/>
            <person name="Ivanova N."/>
            <person name="Pagani I."/>
            <person name="Berry A."/>
            <person name="Pawlowski K."/>
            <person name="Persson T."/>
            <person name="Vanden Heuvel B."/>
            <person name="Benson D."/>
            <person name="Woyke T."/>
        </authorList>
    </citation>
    <scope>NUCLEOTIDE SEQUENCE [LARGE SCALE GENOMIC DNA]</scope>
    <source>
        <strain evidence="19">4085684</strain>
    </source>
</reference>
<keyword evidence="12 13" id="KW-0324">Glycolysis</keyword>
<dbReference type="eggNOG" id="COG0126">
    <property type="taxonomic scope" value="Bacteria"/>
</dbReference>
<evidence type="ECO:0000256" key="15">
    <source>
        <dbReference type="PIRSR" id="PIRSR000724-2"/>
    </source>
</evidence>
<evidence type="ECO:0000313" key="19">
    <source>
        <dbReference type="Proteomes" id="UP000001549"/>
    </source>
</evidence>
<evidence type="ECO:0000256" key="11">
    <source>
        <dbReference type="ARBA" id="ARBA00022840"/>
    </source>
</evidence>
<dbReference type="GO" id="GO:0043531">
    <property type="term" value="F:ADP binding"/>
    <property type="evidence" value="ECO:0007669"/>
    <property type="project" value="TreeGrafter"/>
</dbReference>
<feature type="binding site" evidence="13 14">
    <location>
        <begin position="61"/>
        <end position="64"/>
    </location>
    <ligand>
        <name>substrate</name>
    </ligand>
</feature>
<gene>
    <name evidence="13" type="primary">pgk</name>
    <name evidence="18" type="ordered locus">FsymDg_1698</name>
</gene>
<dbReference type="Gene3D" id="3.40.50.1260">
    <property type="entry name" value="Phosphoglycerate kinase, N-terminal domain"/>
    <property type="match status" value="2"/>
</dbReference>
<feature type="region of interest" description="Disordered" evidence="17">
    <location>
        <begin position="401"/>
        <end position="421"/>
    </location>
</feature>